<dbReference type="PANTHER" id="PTHR36305:SF1">
    <property type="entry name" value="PHOSPHATIDYLGLYCEROPHOSPHATASE A"/>
    <property type="match status" value="1"/>
</dbReference>
<feature type="transmembrane region" description="Helical" evidence="1">
    <location>
        <begin position="124"/>
        <end position="146"/>
    </location>
</feature>
<proteinExistence type="predicted"/>
<feature type="transmembrane region" description="Helical" evidence="1">
    <location>
        <begin position="12"/>
        <end position="38"/>
    </location>
</feature>
<evidence type="ECO:0000313" key="3">
    <source>
        <dbReference type="EMBL" id="XCH46610.1"/>
    </source>
</evidence>
<evidence type="ECO:0000256" key="1">
    <source>
        <dbReference type="SAM" id="Phobius"/>
    </source>
</evidence>
<dbReference type="GO" id="GO:0006629">
    <property type="term" value="P:lipid metabolic process"/>
    <property type="evidence" value="ECO:0007669"/>
    <property type="project" value="InterPro"/>
</dbReference>
<keyword evidence="1" id="KW-0812">Transmembrane</keyword>
<dbReference type="CDD" id="cd06971">
    <property type="entry name" value="PgpA"/>
    <property type="match status" value="1"/>
</dbReference>
<evidence type="ECO:0000259" key="2">
    <source>
        <dbReference type="Pfam" id="PF04608"/>
    </source>
</evidence>
<dbReference type="PIRSF" id="PIRSF006162">
    <property type="entry name" value="PgpA"/>
    <property type="match status" value="1"/>
</dbReference>
<name>A0AAU8GX89_9BACT</name>
<dbReference type="PANTHER" id="PTHR36305">
    <property type="entry name" value="PHOSPHATIDYLGLYCEROPHOSPHATASE A"/>
    <property type="match status" value="1"/>
</dbReference>
<dbReference type="KEGG" id="taut:V4D30_09715"/>
<dbReference type="AlphaFoldDB" id="A0AAU8GX89"/>
<dbReference type="InterPro" id="IPR036681">
    <property type="entry name" value="PgpA-like_sf"/>
</dbReference>
<organism evidence="3">
    <name type="scientific">Thermodesulfovibrio autotrophicus</name>
    <dbReference type="NCBI Taxonomy" id="3118333"/>
    <lineage>
        <taxon>Bacteria</taxon>
        <taxon>Pseudomonadati</taxon>
        <taxon>Nitrospirota</taxon>
        <taxon>Thermodesulfovibrionia</taxon>
        <taxon>Thermodesulfovibrionales</taxon>
        <taxon>Thermodesulfovibrionaceae</taxon>
        <taxon>Thermodesulfovibrio</taxon>
    </lineage>
</organism>
<sequence>MKFLMLSKIIATVFFIGYCPVAPGTLASAFAMAFLWIFNPHDTIVLFMLLSSFILGTISSEILAKHLGIKDPSCIVIDEFAGYLTAVIFLPLNLNVLITGFVLFRFFDIVKPPPIRQAERIGGGFGIMIDDFLAGVLSNLLIRVFLLL</sequence>
<dbReference type="InterPro" id="IPR026037">
    <property type="entry name" value="PgpA"/>
</dbReference>
<feature type="domain" description="YutG/PgpA" evidence="2">
    <location>
        <begin position="9"/>
        <end position="144"/>
    </location>
</feature>
<protein>
    <submittedName>
        <fullName evidence="3">Phosphatidylglycerophosphatase A</fullName>
    </submittedName>
</protein>
<feature type="transmembrane region" description="Helical" evidence="1">
    <location>
        <begin position="44"/>
        <end position="68"/>
    </location>
</feature>
<dbReference type="SUPFAM" id="SSF101307">
    <property type="entry name" value="YutG-like"/>
    <property type="match status" value="1"/>
</dbReference>
<keyword evidence="1" id="KW-1133">Transmembrane helix</keyword>
<feature type="transmembrane region" description="Helical" evidence="1">
    <location>
        <begin position="80"/>
        <end position="104"/>
    </location>
</feature>
<dbReference type="EMBL" id="CP144373">
    <property type="protein sequence ID" value="XCH46610.1"/>
    <property type="molecule type" value="Genomic_DNA"/>
</dbReference>
<dbReference type="Pfam" id="PF04608">
    <property type="entry name" value="PgpA"/>
    <property type="match status" value="1"/>
</dbReference>
<reference evidence="3" key="1">
    <citation type="submission" date="2024-01" db="EMBL/GenBank/DDBJ databases">
        <title>The first autotrophic representatives of the genus Thermodesulfovibrio.</title>
        <authorList>
            <person name="Maltseva A.I."/>
            <person name="Elcheninov A.G."/>
            <person name="Kublanov I.V."/>
            <person name="Lebedinsky A.V."/>
            <person name="Frolov E.N."/>
        </authorList>
    </citation>
    <scope>NUCLEOTIDE SEQUENCE</scope>
    <source>
        <strain evidence="3">3907-1M</strain>
    </source>
</reference>
<dbReference type="InterPro" id="IPR007686">
    <property type="entry name" value="YutG/PgpA"/>
</dbReference>
<dbReference type="RefSeq" id="WP_353684138.1">
    <property type="nucleotide sequence ID" value="NZ_CP144373.1"/>
</dbReference>
<gene>
    <name evidence="3" type="ORF">V4D30_09715</name>
</gene>
<accession>A0AAU8GX89</accession>
<dbReference type="GO" id="GO:0008962">
    <property type="term" value="F:phosphatidylglycerophosphatase activity"/>
    <property type="evidence" value="ECO:0007669"/>
    <property type="project" value="InterPro"/>
</dbReference>
<keyword evidence="1" id="KW-0472">Membrane</keyword>